<keyword evidence="3" id="KW-1185">Reference proteome</keyword>
<dbReference type="Proteomes" id="UP001165296">
    <property type="component" value="Unassembled WGS sequence"/>
</dbReference>
<organism evidence="2 3">
    <name type="scientific">Hymenobacter lucidus</name>
    <dbReference type="NCBI Taxonomy" id="2880930"/>
    <lineage>
        <taxon>Bacteria</taxon>
        <taxon>Pseudomonadati</taxon>
        <taxon>Bacteroidota</taxon>
        <taxon>Cytophagia</taxon>
        <taxon>Cytophagales</taxon>
        <taxon>Hymenobacteraceae</taxon>
        <taxon>Hymenobacter</taxon>
    </lineage>
</organism>
<dbReference type="InterPro" id="IPR032557">
    <property type="entry name" value="DUF4935"/>
</dbReference>
<feature type="domain" description="DUF4935" evidence="1">
    <location>
        <begin position="6"/>
        <end position="169"/>
    </location>
</feature>
<comment type="caution">
    <text evidence="2">The sequence shown here is derived from an EMBL/GenBank/DDBJ whole genome shotgun (WGS) entry which is preliminary data.</text>
</comment>
<dbReference type="EMBL" id="JAJADR010000002">
    <property type="protein sequence ID" value="MCB2407930.1"/>
    <property type="molecule type" value="Genomic_DNA"/>
</dbReference>
<name>A0ABS8AP15_9BACT</name>
<dbReference type="RefSeq" id="WP_226174365.1">
    <property type="nucleotide sequence ID" value="NZ_JAJADR010000002.1"/>
</dbReference>
<gene>
    <name evidence="2" type="ORF">LGH74_08075</name>
</gene>
<proteinExistence type="predicted"/>
<dbReference type="Pfam" id="PF16289">
    <property type="entry name" value="PIN_12"/>
    <property type="match status" value="1"/>
</dbReference>
<protein>
    <submittedName>
        <fullName evidence="2">PIN domain-containing protein</fullName>
    </submittedName>
</protein>
<evidence type="ECO:0000313" key="3">
    <source>
        <dbReference type="Proteomes" id="UP001165296"/>
    </source>
</evidence>
<sequence>MQGLHIFLDTSVLYKDPFFKGSFSSNILSLARIKSSKIFLYMSRIVLDELIRNYEKIIKGENDKLEKILYDAKNYNFSMSSNIIIDITVSVEGLKRFYQNLYNEGVLEILHHDNSLLPEIVRRAVGRVKPFADNKNELKDALNWLVYSAFVEEYELNNCYFMTDNVNDFCDLEKLKKGNWEIHADLLSDTKRLEICRSFKELVQKDELMITERSSVFKKWLNYQDFDSWFIFDIIQNLLGEDIKIEVKNKFKYYDLNYIFDLDYDAKGFISFDDKFHMYNLMGIQVDIMDEECVISGILSISCDAEGYGYSADSEIENEYMLIGEKELNMKIGFSFSYDIDEKPYNFSVDSIEVLK</sequence>
<accession>A0ABS8AP15</accession>
<evidence type="ECO:0000313" key="2">
    <source>
        <dbReference type="EMBL" id="MCB2407930.1"/>
    </source>
</evidence>
<evidence type="ECO:0000259" key="1">
    <source>
        <dbReference type="Pfam" id="PF16289"/>
    </source>
</evidence>
<reference evidence="2" key="1">
    <citation type="submission" date="2021-10" db="EMBL/GenBank/DDBJ databases">
        <authorList>
            <person name="Dean J.D."/>
            <person name="Kim M.K."/>
            <person name="Newey C.N."/>
            <person name="Stoker T.S."/>
            <person name="Thompson D.W."/>
            <person name="Grose J.H."/>
        </authorList>
    </citation>
    <scope>NUCLEOTIDE SEQUENCE</scope>
    <source>
        <strain evidence="2">BT178</strain>
    </source>
</reference>